<feature type="chain" id="PRO_5046463093" description="Macroglobulin domain-containing protein" evidence="1">
    <location>
        <begin position="34"/>
        <end position="802"/>
    </location>
</feature>
<reference evidence="2 3" key="1">
    <citation type="submission" date="2020-11" db="EMBL/GenBank/DDBJ databases">
        <title>Hymenobacter sp.</title>
        <authorList>
            <person name="Kim M.K."/>
        </authorList>
    </citation>
    <scope>NUCLEOTIDE SEQUENCE [LARGE SCALE GENOMIC DNA]</scope>
    <source>
        <strain evidence="2 3">BT594</strain>
    </source>
</reference>
<evidence type="ECO:0000313" key="3">
    <source>
        <dbReference type="Proteomes" id="UP000601099"/>
    </source>
</evidence>
<name>A0ABS0L4G4_9BACT</name>
<sequence length="802" mass="87705">MLFRRLSLVCLTRCVALLGGCLAGLGNPSPALAQADSLQSIARRFARYSQQTPAEKLFLHLDRPSYVAGENMWFKVYAVEGSSHRPLPVSSVAYVEVLDPAQKPVLQAKVALKQASGSGSFVLPTTLASGRYTVRAYTSWMRNFSPELYFHTSVAIVNTRAPLGVAARPAAAAYDLQLFPEGGYLVQGVPSKVGFKLTNGAGQGVAAEGTVLDQSGNTVASFRTLRFGLGSFSFTPAQAGQAYRVVAELANQQTVTASLPPAREEGYVMRLVDGGAGVSQLRLVVQTRGAALENERVFLLGHAGQKVALATAGELFEGRTVFTVDKQQLAAGISHFTLFNSRRQPVCERLYFRPPAAGLQLTARADKQQYSAREKVTLQLASDQTTARLSVAVYQVDSLSAAGGPDMAGYLWLTSDLKGAVENPGYYLNASPEAAEAVDNLMLTQGWSRFQWKDVLSNNSGQLPYLPELNGPLVRGRVVHRFTGATASNIPAYLSSPSRHIQLYTAVSKPDGSLQFEVPDLYGRRQLIAQTNTRRDSMYRIELFDAFAPRPAGSSALSLAVPESWAVGLRRRAVQAEVQQRYYGSRPVMYTAPATDSIAFYGQPSEKYRLDDYTRFKVMEEVMREYVPGVLVRIRKDGFHFLVPDNNSNTVSENPLVLLDGMPVFDVNRIMAFDPLKVQKLDVVKSRYLLGPLISDGIVSYTTYKGDLAGFPLDAHALLQEYEGLQGQREFYAPRYDAPRQQQSHLPDFRNLLYWNPNAPAGAPLTFYTSDQVGTYRVVVQGLAGTGQAGSASFTFDVKAPL</sequence>
<dbReference type="Gene3D" id="2.60.40.1930">
    <property type="match status" value="1"/>
</dbReference>
<dbReference type="EMBL" id="JADWYK010000006">
    <property type="protein sequence ID" value="MBG8554294.1"/>
    <property type="molecule type" value="Genomic_DNA"/>
</dbReference>
<evidence type="ECO:0008006" key="4">
    <source>
        <dbReference type="Google" id="ProtNLM"/>
    </source>
</evidence>
<evidence type="ECO:0000313" key="2">
    <source>
        <dbReference type="EMBL" id="MBG8554294.1"/>
    </source>
</evidence>
<protein>
    <recommendedName>
        <fullName evidence="4">Macroglobulin domain-containing protein</fullName>
    </recommendedName>
</protein>
<comment type="caution">
    <text evidence="2">The sequence shown here is derived from an EMBL/GenBank/DDBJ whole genome shotgun (WGS) entry which is preliminary data.</text>
</comment>
<dbReference type="RefSeq" id="WP_196955311.1">
    <property type="nucleotide sequence ID" value="NZ_JADWYK010000006.1"/>
</dbReference>
<dbReference type="Proteomes" id="UP000601099">
    <property type="component" value="Unassembled WGS sequence"/>
</dbReference>
<proteinExistence type="predicted"/>
<accession>A0ABS0L4G4</accession>
<keyword evidence="1" id="KW-0732">Signal</keyword>
<feature type="signal peptide" evidence="1">
    <location>
        <begin position="1"/>
        <end position="33"/>
    </location>
</feature>
<organism evidence="2 3">
    <name type="scientific">Hymenobacter guriensis</name>
    <dbReference type="NCBI Taxonomy" id="2793065"/>
    <lineage>
        <taxon>Bacteria</taxon>
        <taxon>Pseudomonadati</taxon>
        <taxon>Bacteroidota</taxon>
        <taxon>Cytophagia</taxon>
        <taxon>Cytophagales</taxon>
        <taxon>Hymenobacteraceae</taxon>
        <taxon>Hymenobacter</taxon>
    </lineage>
</organism>
<gene>
    <name evidence="2" type="ORF">I5L79_12095</name>
</gene>
<evidence type="ECO:0000256" key="1">
    <source>
        <dbReference type="SAM" id="SignalP"/>
    </source>
</evidence>
<keyword evidence="3" id="KW-1185">Reference proteome</keyword>